<accession>A0A6M3XLN7</accession>
<gene>
    <name evidence="1" type="ORF">TM448B01247_0016</name>
</gene>
<organism evidence="1">
    <name type="scientific">viral metagenome</name>
    <dbReference type="NCBI Taxonomy" id="1070528"/>
    <lineage>
        <taxon>unclassified sequences</taxon>
        <taxon>metagenomes</taxon>
        <taxon>organismal metagenomes</taxon>
    </lineage>
</organism>
<name>A0A6M3XLN7_9ZZZZ</name>
<dbReference type="EMBL" id="MT144721">
    <property type="protein sequence ID" value="QJH98197.1"/>
    <property type="molecule type" value="Genomic_DNA"/>
</dbReference>
<dbReference type="AlphaFoldDB" id="A0A6M3XLN7"/>
<evidence type="ECO:0000313" key="1">
    <source>
        <dbReference type="EMBL" id="QJH98197.1"/>
    </source>
</evidence>
<proteinExistence type="predicted"/>
<sequence length="107" mass="12220">MFIKSTPFNEQEAQESIWALERYKKMYKCGDGVKIVYSDETTRTKSHTVMSQINVHNGKIIQVTDSLIVIKGQNYSQSVSYQQLLCRDVKVNRISTELIGVLGVEEC</sequence>
<protein>
    <submittedName>
        <fullName evidence="1">Uncharacterized protein</fullName>
    </submittedName>
</protein>
<reference evidence="1" key="1">
    <citation type="submission" date="2020-03" db="EMBL/GenBank/DDBJ databases">
        <title>The deep terrestrial virosphere.</title>
        <authorList>
            <person name="Holmfeldt K."/>
            <person name="Nilsson E."/>
            <person name="Simone D."/>
            <person name="Lopez-Fernandez M."/>
            <person name="Wu X."/>
            <person name="de Brujin I."/>
            <person name="Lundin D."/>
            <person name="Andersson A."/>
            <person name="Bertilsson S."/>
            <person name="Dopson M."/>
        </authorList>
    </citation>
    <scope>NUCLEOTIDE SEQUENCE</scope>
    <source>
        <strain evidence="1">TM448B01247</strain>
    </source>
</reference>